<gene>
    <name evidence="7" type="ORF">CDD81_5899</name>
</gene>
<evidence type="ECO:0000256" key="5">
    <source>
        <dbReference type="ARBA" id="ARBA00022989"/>
    </source>
</evidence>
<keyword evidence="2" id="KW-0645">Protease</keyword>
<dbReference type="GO" id="GO:0006465">
    <property type="term" value="P:signal peptide processing"/>
    <property type="evidence" value="ECO:0007669"/>
    <property type="project" value="InterPro"/>
</dbReference>
<dbReference type="InterPro" id="IPR019533">
    <property type="entry name" value="Peptidase_S26"/>
</dbReference>
<dbReference type="Gene3D" id="2.10.109.10">
    <property type="entry name" value="Umud Fragment, subunit A"/>
    <property type="match status" value="1"/>
</dbReference>
<evidence type="ECO:0000313" key="7">
    <source>
        <dbReference type="EMBL" id="PHH66767.1"/>
    </source>
</evidence>
<dbReference type="GO" id="GO:0042720">
    <property type="term" value="C:mitochondrial inner membrane peptidase complex"/>
    <property type="evidence" value="ECO:0007669"/>
    <property type="project" value="InterPro"/>
</dbReference>
<dbReference type="InterPro" id="IPR036286">
    <property type="entry name" value="LexA/Signal_pep-like_sf"/>
</dbReference>
<keyword evidence="3" id="KW-0812">Transmembrane</keyword>
<dbReference type="Proteomes" id="UP000226192">
    <property type="component" value="Unassembled WGS sequence"/>
</dbReference>
<evidence type="ECO:0000313" key="8">
    <source>
        <dbReference type="Proteomes" id="UP000226192"/>
    </source>
</evidence>
<evidence type="ECO:0008006" key="9">
    <source>
        <dbReference type="Google" id="ProtNLM"/>
    </source>
</evidence>
<dbReference type="GO" id="GO:0006627">
    <property type="term" value="P:protein processing involved in protein targeting to mitochondrion"/>
    <property type="evidence" value="ECO:0007669"/>
    <property type="project" value="InterPro"/>
</dbReference>
<sequence length="129" mass="14782">MWPTLNPDGDEVWRRDWVVLWKWGLRGNIERNMIVALSSPRQPDTLVTKRIVGIEGDQVQTRAPYPTPMKTVPAGHVWVEGDGPETLDSNTYGPVALQMLSSRLVFIVWPLHRFGPIRWWEGRPGKTVL</sequence>
<keyword evidence="8" id="KW-1185">Reference proteome</keyword>
<dbReference type="STRING" id="1399860.A0A2C5YDH6"/>
<proteinExistence type="predicted"/>
<dbReference type="OrthoDB" id="9996127at2759"/>
<keyword evidence="4" id="KW-0378">Hydrolase</keyword>
<evidence type="ECO:0000256" key="6">
    <source>
        <dbReference type="ARBA" id="ARBA00023136"/>
    </source>
</evidence>
<evidence type="ECO:0000256" key="4">
    <source>
        <dbReference type="ARBA" id="ARBA00022801"/>
    </source>
</evidence>
<evidence type="ECO:0000256" key="2">
    <source>
        <dbReference type="ARBA" id="ARBA00022670"/>
    </source>
</evidence>
<dbReference type="AlphaFoldDB" id="A0A2C5YDH6"/>
<dbReference type="InterPro" id="IPR037730">
    <property type="entry name" value="IMP2"/>
</dbReference>
<reference evidence="7 8" key="1">
    <citation type="submission" date="2017-06" db="EMBL/GenBank/DDBJ databases">
        <title>Ant-infecting Ophiocordyceps genomes reveal a high diversity of potential behavioral manipulation genes and a possible major role for enterotoxins.</title>
        <authorList>
            <person name="De Bekker C."/>
            <person name="Evans H.C."/>
            <person name="Brachmann A."/>
            <person name="Hughes D.P."/>
        </authorList>
    </citation>
    <scope>NUCLEOTIDE SEQUENCE [LARGE SCALE GENOMIC DNA]</scope>
    <source>
        <strain evidence="7 8">Map64</strain>
    </source>
</reference>
<dbReference type="PANTHER" id="PTHR46041">
    <property type="entry name" value="MITOCHONDRIAL INNER MEMBRANE PROTEASE SUBUNIT 2"/>
    <property type="match status" value="1"/>
</dbReference>
<accession>A0A2C5YDH6</accession>
<comment type="caution">
    <text evidence="7">The sequence shown here is derived from an EMBL/GenBank/DDBJ whole genome shotgun (WGS) entry which is preliminary data.</text>
</comment>
<dbReference type="EMBL" id="NJET01000005">
    <property type="protein sequence ID" value="PHH66767.1"/>
    <property type="molecule type" value="Genomic_DNA"/>
</dbReference>
<comment type="subcellular location">
    <subcellularLocation>
        <location evidence="1">Membrane</location>
        <topology evidence="1">Single-pass membrane protein</topology>
    </subcellularLocation>
</comment>
<dbReference type="CDD" id="cd06530">
    <property type="entry name" value="S26_SPase_I"/>
    <property type="match status" value="1"/>
</dbReference>
<dbReference type="PANTHER" id="PTHR46041:SF2">
    <property type="entry name" value="MITOCHONDRIAL INNER MEMBRANE PROTEASE SUBUNIT 2"/>
    <property type="match status" value="1"/>
</dbReference>
<dbReference type="SUPFAM" id="SSF51306">
    <property type="entry name" value="LexA/Signal peptidase"/>
    <property type="match status" value="1"/>
</dbReference>
<organism evidence="7 8">
    <name type="scientific">Ophiocordyceps australis</name>
    <dbReference type="NCBI Taxonomy" id="1399860"/>
    <lineage>
        <taxon>Eukaryota</taxon>
        <taxon>Fungi</taxon>
        <taxon>Dikarya</taxon>
        <taxon>Ascomycota</taxon>
        <taxon>Pezizomycotina</taxon>
        <taxon>Sordariomycetes</taxon>
        <taxon>Hypocreomycetidae</taxon>
        <taxon>Hypocreales</taxon>
        <taxon>Ophiocordycipitaceae</taxon>
        <taxon>Ophiocordyceps</taxon>
    </lineage>
</organism>
<protein>
    <recommendedName>
        <fullName evidence="9">Mitochondrial inner membrane protease subunit 2</fullName>
    </recommendedName>
</protein>
<evidence type="ECO:0000256" key="1">
    <source>
        <dbReference type="ARBA" id="ARBA00004167"/>
    </source>
</evidence>
<keyword evidence="6" id="KW-0472">Membrane</keyword>
<keyword evidence="5" id="KW-1133">Transmembrane helix</keyword>
<evidence type="ECO:0000256" key="3">
    <source>
        <dbReference type="ARBA" id="ARBA00022692"/>
    </source>
</evidence>
<dbReference type="GO" id="GO:0004252">
    <property type="term" value="F:serine-type endopeptidase activity"/>
    <property type="evidence" value="ECO:0007669"/>
    <property type="project" value="InterPro"/>
</dbReference>
<name>A0A2C5YDH6_9HYPO</name>